<dbReference type="InterPro" id="IPR036259">
    <property type="entry name" value="MFS_trans_sf"/>
</dbReference>
<accession>A0A8J3QDN0</accession>
<feature type="transmembrane region" description="Helical" evidence="7">
    <location>
        <begin position="304"/>
        <end position="321"/>
    </location>
</feature>
<dbReference type="InterPro" id="IPR011701">
    <property type="entry name" value="MFS"/>
</dbReference>
<keyword evidence="4 7" id="KW-0812">Transmembrane</keyword>
<keyword evidence="2" id="KW-0813">Transport</keyword>
<evidence type="ECO:0000256" key="7">
    <source>
        <dbReference type="SAM" id="Phobius"/>
    </source>
</evidence>
<gene>
    <name evidence="8" type="ORF">Rhe02_69010</name>
</gene>
<feature type="transmembrane region" description="Helical" evidence="7">
    <location>
        <begin position="278"/>
        <end position="298"/>
    </location>
</feature>
<dbReference type="Proteomes" id="UP000612899">
    <property type="component" value="Unassembled WGS sequence"/>
</dbReference>
<feature type="transmembrane region" description="Helical" evidence="7">
    <location>
        <begin position="82"/>
        <end position="99"/>
    </location>
</feature>
<dbReference type="InterPro" id="IPR050171">
    <property type="entry name" value="MFS_Transporters"/>
</dbReference>
<dbReference type="RefSeq" id="WP_239124236.1">
    <property type="nucleotide sequence ID" value="NZ_BONY01000056.1"/>
</dbReference>
<feature type="transmembrane region" description="Helical" evidence="7">
    <location>
        <begin position="348"/>
        <end position="369"/>
    </location>
</feature>
<evidence type="ECO:0000256" key="5">
    <source>
        <dbReference type="ARBA" id="ARBA00022989"/>
    </source>
</evidence>
<reference evidence="8" key="1">
    <citation type="submission" date="2021-01" db="EMBL/GenBank/DDBJ databases">
        <title>Whole genome shotgun sequence of Rhizocola hellebori NBRC 109834.</title>
        <authorList>
            <person name="Komaki H."/>
            <person name="Tamura T."/>
        </authorList>
    </citation>
    <scope>NUCLEOTIDE SEQUENCE</scope>
    <source>
        <strain evidence="8">NBRC 109834</strain>
    </source>
</reference>
<comment type="subcellular location">
    <subcellularLocation>
        <location evidence="1">Cell membrane</location>
        <topology evidence="1">Multi-pass membrane protein</topology>
    </subcellularLocation>
</comment>
<keyword evidence="5 7" id="KW-1133">Transmembrane helix</keyword>
<feature type="transmembrane region" description="Helical" evidence="7">
    <location>
        <begin position="214"/>
        <end position="239"/>
    </location>
</feature>
<feature type="transmembrane region" description="Helical" evidence="7">
    <location>
        <begin position="17"/>
        <end position="39"/>
    </location>
</feature>
<keyword evidence="9" id="KW-1185">Reference proteome</keyword>
<dbReference type="GO" id="GO:0022857">
    <property type="term" value="F:transmembrane transporter activity"/>
    <property type="evidence" value="ECO:0007669"/>
    <property type="project" value="InterPro"/>
</dbReference>
<keyword evidence="3" id="KW-1003">Cell membrane</keyword>
<feature type="transmembrane region" description="Helical" evidence="7">
    <location>
        <begin position="245"/>
        <end position="266"/>
    </location>
</feature>
<dbReference type="Pfam" id="PF07690">
    <property type="entry name" value="MFS_1"/>
    <property type="match status" value="1"/>
</dbReference>
<evidence type="ECO:0000256" key="6">
    <source>
        <dbReference type="ARBA" id="ARBA00023136"/>
    </source>
</evidence>
<feature type="transmembrane region" description="Helical" evidence="7">
    <location>
        <begin position="168"/>
        <end position="193"/>
    </location>
</feature>
<evidence type="ECO:0000256" key="2">
    <source>
        <dbReference type="ARBA" id="ARBA00022448"/>
    </source>
</evidence>
<evidence type="ECO:0000256" key="4">
    <source>
        <dbReference type="ARBA" id="ARBA00022692"/>
    </source>
</evidence>
<feature type="transmembrane region" description="Helical" evidence="7">
    <location>
        <begin position="141"/>
        <end position="162"/>
    </location>
</feature>
<evidence type="ECO:0000313" key="8">
    <source>
        <dbReference type="EMBL" id="GIH08834.1"/>
    </source>
</evidence>
<comment type="caution">
    <text evidence="8">The sequence shown here is derived from an EMBL/GenBank/DDBJ whole genome shotgun (WGS) entry which is preliminary data.</text>
</comment>
<protein>
    <submittedName>
        <fullName evidence="8">MFS transporter</fullName>
    </submittedName>
</protein>
<dbReference type="EMBL" id="BONY01000056">
    <property type="protein sequence ID" value="GIH08834.1"/>
    <property type="molecule type" value="Genomic_DNA"/>
</dbReference>
<feature type="transmembrane region" description="Helical" evidence="7">
    <location>
        <begin position="51"/>
        <end position="70"/>
    </location>
</feature>
<evidence type="ECO:0000256" key="3">
    <source>
        <dbReference type="ARBA" id="ARBA00022475"/>
    </source>
</evidence>
<dbReference type="PANTHER" id="PTHR23517:SF2">
    <property type="entry name" value="MULTIDRUG RESISTANCE PROTEIN MDTH"/>
    <property type="match status" value="1"/>
</dbReference>
<evidence type="ECO:0000256" key="1">
    <source>
        <dbReference type="ARBA" id="ARBA00004651"/>
    </source>
</evidence>
<sequence length="410" mass="42206">MPSRLVRLLPSHPATRALIYSTLAGSSGRALFITMSVVFFTRSVGLSASEVGVGLTIAAVCGLFAGVPAGHLADRMGPRNTLVVFATLRAVGPLGYLLVHEFAGFVAVASTLALLDAASGAAHGALVAGAIPAQERVRTRAILRSVTNVGWAIGAIGAGLALHADTRAGYTTLLLVCVAFFLLSALLDLRVPAVAAAAKRNDGPTFVVLRDRPYLALTVLNAVLCVHYGMLNVAVPLWVVQRTSAPAWVVGGLGLLNAVSVIFLQVRASRGAGEATGAAAAQRVAGFLLAGACVLYALAAGKPMWVAVGILFIASAVHVLGELRQAAGSWGISFDLAPSHAQGQYQGLYSTGFALANVIAPAVLATVVIGWGWPGWALFGFLFAASGMAVPVATRWAQRTREPELATALG</sequence>
<organism evidence="8 9">
    <name type="scientific">Rhizocola hellebori</name>
    <dbReference type="NCBI Taxonomy" id="1392758"/>
    <lineage>
        <taxon>Bacteria</taxon>
        <taxon>Bacillati</taxon>
        <taxon>Actinomycetota</taxon>
        <taxon>Actinomycetes</taxon>
        <taxon>Micromonosporales</taxon>
        <taxon>Micromonosporaceae</taxon>
        <taxon>Rhizocola</taxon>
    </lineage>
</organism>
<feature type="transmembrane region" description="Helical" evidence="7">
    <location>
        <begin position="375"/>
        <end position="393"/>
    </location>
</feature>
<dbReference type="Gene3D" id="1.20.1250.20">
    <property type="entry name" value="MFS general substrate transporter like domains"/>
    <property type="match status" value="1"/>
</dbReference>
<proteinExistence type="predicted"/>
<dbReference type="SUPFAM" id="SSF103473">
    <property type="entry name" value="MFS general substrate transporter"/>
    <property type="match status" value="1"/>
</dbReference>
<keyword evidence="6 7" id="KW-0472">Membrane</keyword>
<feature type="transmembrane region" description="Helical" evidence="7">
    <location>
        <begin position="105"/>
        <end position="129"/>
    </location>
</feature>
<dbReference type="PANTHER" id="PTHR23517">
    <property type="entry name" value="RESISTANCE PROTEIN MDTM, PUTATIVE-RELATED-RELATED"/>
    <property type="match status" value="1"/>
</dbReference>
<evidence type="ECO:0000313" key="9">
    <source>
        <dbReference type="Proteomes" id="UP000612899"/>
    </source>
</evidence>
<dbReference type="GO" id="GO:0005886">
    <property type="term" value="C:plasma membrane"/>
    <property type="evidence" value="ECO:0007669"/>
    <property type="project" value="UniProtKB-SubCell"/>
</dbReference>
<dbReference type="AlphaFoldDB" id="A0A8J3QDN0"/>
<name>A0A8J3QDN0_9ACTN</name>